<dbReference type="AlphaFoldDB" id="A0A6J4S912"/>
<feature type="region of interest" description="Disordered" evidence="1">
    <location>
        <begin position="1"/>
        <end position="37"/>
    </location>
</feature>
<evidence type="ECO:0000256" key="1">
    <source>
        <dbReference type="SAM" id="MobiDB-lite"/>
    </source>
</evidence>
<feature type="non-terminal residue" evidence="2">
    <location>
        <position position="1"/>
    </location>
</feature>
<feature type="compositionally biased region" description="Basic and acidic residues" evidence="1">
    <location>
        <begin position="75"/>
        <end position="101"/>
    </location>
</feature>
<reference evidence="2" key="1">
    <citation type="submission" date="2020-02" db="EMBL/GenBank/DDBJ databases">
        <authorList>
            <person name="Meier V. D."/>
        </authorList>
    </citation>
    <scope>NUCLEOTIDE SEQUENCE</scope>
    <source>
        <strain evidence="2">AVDCRST_MAG85</strain>
    </source>
</reference>
<feature type="compositionally biased region" description="Low complexity" evidence="1">
    <location>
        <begin position="256"/>
        <end position="269"/>
    </location>
</feature>
<feature type="compositionally biased region" description="Basic residues" evidence="1">
    <location>
        <begin position="102"/>
        <end position="123"/>
    </location>
</feature>
<feature type="compositionally biased region" description="Low complexity" evidence="1">
    <location>
        <begin position="127"/>
        <end position="136"/>
    </location>
</feature>
<accession>A0A6J4S912</accession>
<evidence type="ECO:0000313" key="2">
    <source>
        <dbReference type="EMBL" id="CAA9492728.1"/>
    </source>
</evidence>
<dbReference type="EMBL" id="CADCVT010000145">
    <property type="protein sequence ID" value="CAA9492728.1"/>
    <property type="molecule type" value="Genomic_DNA"/>
</dbReference>
<protein>
    <submittedName>
        <fullName evidence="2">Conserved hypothetical integral membrane protein YrbEa</fullName>
    </submittedName>
</protein>
<organism evidence="2">
    <name type="scientific">uncultured Solirubrobacteraceae bacterium</name>
    <dbReference type="NCBI Taxonomy" id="1162706"/>
    <lineage>
        <taxon>Bacteria</taxon>
        <taxon>Bacillati</taxon>
        <taxon>Actinomycetota</taxon>
        <taxon>Thermoleophilia</taxon>
        <taxon>Solirubrobacterales</taxon>
        <taxon>Solirubrobacteraceae</taxon>
        <taxon>environmental samples</taxon>
    </lineage>
</organism>
<feature type="region of interest" description="Disordered" evidence="1">
    <location>
        <begin position="222"/>
        <end position="269"/>
    </location>
</feature>
<name>A0A6J4S912_9ACTN</name>
<feature type="compositionally biased region" description="Basic and acidic residues" evidence="1">
    <location>
        <begin position="21"/>
        <end position="31"/>
    </location>
</feature>
<feature type="region of interest" description="Disordered" evidence="1">
    <location>
        <begin position="67"/>
        <end position="159"/>
    </location>
</feature>
<gene>
    <name evidence="2" type="ORF">AVDCRST_MAG85-1320</name>
</gene>
<sequence length="269" mass="30358">GRSHCRRQGFSSPQELPRGSRGHDDPHRQDGHVGAAAAVSVRHRVHQPVPVRAEAVLVPAAREHGLRGLRRPRPAGREHPHAVRVDRSPGRLLRPRLDPRVRAAHHRDHRLGRRRHRDHRRPRRPQDPGGARCPAGPRRRPGQEPRGPALPRAHAHHGAVRHLRAAVRHLRRRAGDADQRCAARAVLGDLLHQRVDDRPLGIRPQVHRLRRDRRDRLLLQGHDRVGRSRGRRPRGQPGRRDLAHGRRRVQLRLHPDAAGDAPGAAGPAL</sequence>
<feature type="non-terminal residue" evidence="2">
    <location>
        <position position="269"/>
    </location>
</feature>
<proteinExistence type="predicted"/>